<dbReference type="InterPro" id="IPR029000">
    <property type="entry name" value="Cyclophilin-like_dom_sf"/>
</dbReference>
<keyword evidence="1" id="KW-0547">Nucleotide-binding</keyword>
<evidence type="ECO:0000313" key="5">
    <source>
        <dbReference type="EMBL" id="GAA0614946.1"/>
    </source>
</evidence>
<evidence type="ECO:0000256" key="1">
    <source>
        <dbReference type="ARBA" id="ARBA00022741"/>
    </source>
</evidence>
<evidence type="ECO:0000313" key="6">
    <source>
        <dbReference type="Proteomes" id="UP001500866"/>
    </source>
</evidence>
<keyword evidence="2" id="KW-0378">Hydrolase</keyword>
<dbReference type="PANTHER" id="PTHR43309">
    <property type="entry name" value="5-OXOPROLINASE SUBUNIT C"/>
    <property type="match status" value="1"/>
</dbReference>
<dbReference type="Gene3D" id="2.40.100.10">
    <property type="entry name" value="Cyclophilin-like"/>
    <property type="match status" value="1"/>
</dbReference>
<organism evidence="5 6">
    <name type="scientific">Virgibacillus siamensis</name>
    <dbReference type="NCBI Taxonomy" id="480071"/>
    <lineage>
        <taxon>Bacteria</taxon>
        <taxon>Bacillati</taxon>
        <taxon>Bacillota</taxon>
        <taxon>Bacilli</taxon>
        <taxon>Bacillales</taxon>
        <taxon>Bacillaceae</taxon>
        <taxon>Virgibacillus</taxon>
    </lineage>
</organism>
<dbReference type="InterPro" id="IPR052708">
    <property type="entry name" value="PxpC"/>
</dbReference>
<keyword evidence="3" id="KW-0067">ATP-binding</keyword>
<dbReference type="PANTHER" id="PTHR43309:SF5">
    <property type="entry name" value="5-OXOPROLINASE SUBUNIT C"/>
    <property type="match status" value="1"/>
</dbReference>
<dbReference type="SMART" id="SM00797">
    <property type="entry name" value="AHS2"/>
    <property type="match status" value="1"/>
</dbReference>
<evidence type="ECO:0000256" key="2">
    <source>
        <dbReference type="ARBA" id="ARBA00022801"/>
    </source>
</evidence>
<proteinExistence type="predicted"/>
<keyword evidence="6" id="KW-1185">Reference proteome</keyword>
<dbReference type="Pfam" id="PF02626">
    <property type="entry name" value="CT_A_B"/>
    <property type="match status" value="1"/>
</dbReference>
<reference evidence="5 6" key="1">
    <citation type="journal article" date="2019" name="Int. J. Syst. Evol. Microbiol.">
        <title>The Global Catalogue of Microorganisms (GCM) 10K type strain sequencing project: providing services to taxonomists for standard genome sequencing and annotation.</title>
        <authorList>
            <consortium name="The Broad Institute Genomics Platform"/>
            <consortium name="The Broad Institute Genome Sequencing Center for Infectious Disease"/>
            <person name="Wu L."/>
            <person name="Ma J."/>
        </authorList>
    </citation>
    <scope>NUCLEOTIDE SEQUENCE [LARGE SCALE GENOMIC DNA]</scope>
    <source>
        <strain evidence="5 6">JCM 15395</strain>
    </source>
</reference>
<dbReference type="Proteomes" id="UP001500866">
    <property type="component" value="Unassembled WGS sequence"/>
</dbReference>
<gene>
    <name evidence="5" type="primary">pxpC</name>
    <name evidence="5" type="ORF">GCM10009001_35300</name>
</gene>
<dbReference type="RefSeq" id="WP_343816185.1">
    <property type="nucleotide sequence ID" value="NZ_BAAADS010000025.1"/>
</dbReference>
<dbReference type="InterPro" id="IPR003778">
    <property type="entry name" value="CT_A_B"/>
</dbReference>
<evidence type="ECO:0000259" key="4">
    <source>
        <dbReference type="SMART" id="SM00797"/>
    </source>
</evidence>
<feature type="domain" description="Carboxyltransferase" evidence="4">
    <location>
        <begin position="24"/>
        <end position="321"/>
    </location>
</feature>
<name>A0ABN1GN31_9BACI</name>
<protein>
    <submittedName>
        <fullName evidence="5">5-oxoprolinase subunit PxpC</fullName>
    </submittedName>
</protein>
<evidence type="ECO:0000256" key="3">
    <source>
        <dbReference type="ARBA" id="ARBA00022840"/>
    </source>
</evidence>
<comment type="caution">
    <text evidence="5">The sequence shown here is derived from an EMBL/GenBank/DDBJ whole genome shotgun (WGS) entry which is preliminary data.</text>
</comment>
<dbReference type="SUPFAM" id="SSF50891">
    <property type="entry name" value="Cyclophilin-like"/>
    <property type="match status" value="1"/>
</dbReference>
<accession>A0ABN1GN31</accession>
<sequence>MSIHVIKSGLLTTVQDSGRYGYQKYGVIVSGAMDRNSCRLANLLVGNAPNAAVLEMTIAGPIIELQEDVLLAICGADMAPVIDGEPVQMNKAVWVRKASTIKFSSARTGCRTYLAVAGGIDVPLVMDSRSTYLRAGIGGLNGRALQKDDLLPVGSPSNHAGKVMKQMRDQADTGHFREMDWGVSNGFQSDDRDGTIIRTIPGRQAEWFTDESRKLFLSEAFTVSTQSDRMGYRLNGPELALQNKKDLLSEAVAFGTIQVPPDGNPIVLMADRQTTGGYPKIGQVITADLPVMAQLKPGEKIYFNEMKHSEAQELLLENEKHFEQLKVSIDLKKEQEGYA</sequence>
<dbReference type="NCBIfam" id="TIGR00724">
    <property type="entry name" value="urea_amlyse_rel"/>
    <property type="match status" value="1"/>
</dbReference>
<dbReference type="EMBL" id="BAAADS010000025">
    <property type="protein sequence ID" value="GAA0614946.1"/>
    <property type="molecule type" value="Genomic_DNA"/>
</dbReference>